<dbReference type="GO" id="GO:0005975">
    <property type="term" value="P:carbohydrate metabolic process"/>
    <property type="evidence" value="ECO:0007669"/>
    <property type="project" value="InterPro"/>
</dbReference>
<sequence length="393" mass="41400">MRAPAAAVTLALSLAFAASASAATTQGGEMHTVKADGGSLDVVGASFGQRSRELEIVYRSVDAITPKLLDEAKGGQICTVFDQASLAARAVCVVRRDGKWQIRSRGERVEGSVSQPRNTELRLRFEPAAAKLRVGLADVYVTATAAGCSDQPAASSVLATPCEHRVPRAGTYPARVWDVKITGCRRHGAGQVSSGPSGKRIALTYDDGPSTYTPAFLRELRTLGVPATFFMIGQQVAANGSLVRSMLRDGNMVANHSWNHANLGGGGAGASAQLRDTNAAIRNATGFTPCLFRPPYGSTGADLVSRANAQGMTSVLWSVDPLDWRGPGTGSIVSTVLGQIRGGGIILSHDGGGPRSQTLAAMPQIVHTLKRRGYKFVTLTDLLGYSERIKLVR</sequence>
<evidence type="ECO:0000256" key="1">
    <source>
        <dbReference type="ARBA" id="ARBA00022723"/>
    </source>
</evidence>
<organism evidence="4">
    <name type="scientific">freshwater metagenome</name>
    <dbReference type="NCBI Taxonomy" id="449393"/>
    <lineage>
        <taxon>unclassified sequences</taxon>
        <taxon>metagenomes</taxon>
        <taxon>ecological metagenomes</taxon>
    </lineage>
</organism>
<dbReference type="GO" id="GO:0016020">
    <property type="term" value="C:membrane"/>
    <property type="evidence" value="ECO:0007669"/>
    <property type="project" value="TreeGrafter"/>
</dbReference>
<dbReference type="InterPro" id="IPR011330">
    <property type="entry name" value="Glyco_hydro/deAcase_b/a-brl"/>
</dbReference>
<accession>A0A6J5ZXH0</accession>
<dbReference type="SUPFAM" id="SSF88713">
    <property type="entry name" value="Glycoside hydrolase/deacetylase"/>
    <property type="match status" value="1"/>
</dbReference>
<dbReference type="Gene3D" id="3.20.20.370">
    <property type="entry name" value="Glycoside hydrolase/deacetylase"/>
    <property type="match status" value="1"/>
</dbReference>
<dbReference type="PANTHER" id="PTHR10587">
    <property type="entry name" value="GLYCOSYL TRANSFERASE-RELATED"/>
    <property type="match status" value="1"/>
</dbReference>
<gene>
    <name evidence="4" type="ORF">UFOPK3522_01194</name>
</gene>
<dbReference type="InterPro" id="IPR050248">
    <property type="entry name" value="Polysacc_deacetylase_ArnD"/>
</dbReference>
<dbReference type="PROSITE" id="PS51677">
    <property type="entry name" value="NODB"/>
    <property type="match status" value="1"/>
</dbReference>
<reference evidence="4" key="1">
    <citation type="submission" date="2020-05" db="EMBL/GenBank/DDBJ databases">
        <authorList>
            <person name="Chiriac C."/>
            <person name="Salcher M."/>
            <person name="Ghai R."/>
            <person name="Kavagutti S V."/>
        </authorList>
    </citation>
    <scope>NUCLEOTIDE SEQUENCE</scope>
</reference>
<feature type="domain" description="NodB homology" evidence="3">
    <location>
        <begin position="199"/>
        <end position="377"/>
    </location>
</feature>
<dbReference type="PANTHER" id="PTHR10587:SF133">
    <property type="entry name" value="CHITIN DEACETYLASE 1-RELATED"/>
    <property type="match status" value="1"/>
</dbReference>
<name>A0A6J5ZXH0_9ZZZZ</name>
<proteinExistence type="predicted"/>
<dbReference type="GO" id="GO:0016810">
    <property type="term" value="F:hydrolase activity, acting on carbon-nitrogen (but not peptide) bonds"/>
    <property type="evidence" value="ECO:0007669"/>
    <property type="project" value="InterPro"/>
</dbReference>
<keyword evidence="2" id="KW-0378">Hydrolase</keyword>
<dbReference type="EMBL" id="CAESAO010000114">
    <property type="protein sequence ID" value="CAB4345889.1"/>
    <property type="molecule type" value="Genomic_DNA"/>
</dbReference>
<keyword evidence="1" id="KW-0479">Metal-binding</keyword>
<evidence type="ECO:0000259" key="3">
    <source>
        <dbReference type="PROSITE" id="PS51677"/>
    </source>
</evidence>
<dbReference type="AlphaFoldDB" id="A0A6J5ZXH0"/>
<dbReference type="InterPro" id="IPR002509">
    <property type="entry name" value="NODB_dom"/>
</dbReference>
<evidence type="ECO:0000313" key="4">
    <source>
        <dbReference type="EMBL" id="CAB4345889.1"/>
    </source>
</evidence>
<protein>
    <submittedName>
        <fullName evidence="4">Unannotated protein</fullName>
    </submittedName>
</protein>
<dbReference type="Pfam" id="PF01522">
    <property type="entry name" value="Polysacc_deac_1"/>
    <property type="match status" value="1"/>
</dbReference>
<evidence type="ECO:0000256" key="2">
    <source>
        <dbReference type="ARBA" id="ARBA00022801"/>
    </source>
</evidence>
<dbReference type="GO" id="GO:0046872">
    <property type="term" value="F:metal ion binding"/>
    <property type="evidence" value="ECO:0007669"/>
    <property type="project" value="UniProtKB-KW"/>
</dbReference>